<name>A0A0D2M688_9CHLO</name>
<dbReference type="Proteomes" id="UP000054498">
    <property type="component" value="Unassembled WGS sequence"/>
</dbReference>
<evidence type="ECO:0000313" key="1">
    <source>
        <dbReference type="EMBL" id="KIY96726.1"/>
    </source>
</evidence>
<evidence type="ECO:0000313" key="2">
    <source>
        <dbReference type="Proteomes" id="UP000054498"/>
    </source>
</evidence>
<dbReference type="AlphaFoldDB" id="A0A0D2M688"/>
<dbReference type="GeneID" id="25728475"/>
<dbReference type="EMBL" id="KK102869">
    <property type="protein sequence ID" value="KIY96726.1"/>
    <property type="molecule type" value="Genomic_DNA"/>
</dbReference>
<keyword evidence="2" id="KW-1185">Reference proteome</keyword>
<gene>
    <name evidence="1" type="ORF">MNEG_11233</name>
</gene>
<dbReference type="RefSeq" id="XP_013895746.1">
    <property type="nucleotide sequence ID" value="XM_014040292.1"/>
</dbReference>
<reference evidence="1 2" key="1">
    <citation type="journal article" date="2013" name="BMC Genomics">
        <title>Reconstruction of the lipid metabolism for the microalga Monoraphidium neglectum from its genome sequence reveals characteristics suitable for biofuel production.</title>
        <authorList>
            <person name="Bogen C."/>
            <person name="Al-Dilaimi A."/>
            <person name="Albersmeier A."/>
            <person name="Wichmann J."/>
            <person name="Grundmann M."/>
            <person name="Rupp O."/>
            <person name="Lauersen K.J."/>
            <person name="Blifernez-Klassen O."/>
            <person name="Kalinowski J."/>
            <person name="Goesmann A."/>
            <person name="Mussgnug J.H."/>
            <person name="Kruse O."/>
        </authorList>
    </citation>
    <scope>NUCLEOTIDE SEQUENCE [LARGE SCALE GENOMIC DNA]</scope>
    <source>
        <strain evidence="1 2">SAG 48.87</strain>
    </source>
</reference>
<accession>A0A0D2M688</accession>
<dbReference type="STRING" id="145388.A0A0D2M688"/>
<dbReference type="KEGG" id="mng:MNEG_11233"/>
<proteinExistence type="predicted"/>
<sequence>MHGARFVQQLRAGLRQGWRAHAAGAQRNVAAAAGAAGALGQLVQRAGLKLAGGAMVLGGGGTAVTMMTREQQVEIEASSETAKLAWVQALAAQPGMREVLVPGQQLRKHPVGQLISEEDHLVGATGVFSS</sequence>
<protein>
    <submittedName>
        <fullName evidence="1">Uncharacterized protein</fullName>
    </submittedName>
</protein>
<organism evidence="1 2">
    <name type="scientific">Monoraphidium neglectum</name>
    <dbReference type="NCBI Taxonomy" id="145388"/>
    <lineage>
        <taxon>Eukaryota</taxon>
        <taxon>Viridiplantae</taxon>
        <taxon>Chlorophyta</taxon>
        <taxon>core chlorophytes</taxon>
        <taxon>Chlorophyceae</taxon>
        <taxon>CS clade</taxon>
        <taxon>Sphaeropleales</taxon>
        <taxon>Selenastraceae</taxon>
        <taxon>Monoraphidium</taxon>
    </lineage>
</organism>